<dbReference type="NCBIfam" id="TIGR03035">
    <property type="entry name" value="trp_arylform"/>
    <property type="match status" value="1"/>
</dbReference>
<dbReference type="InterPro" id="IPR007325">
    <property type="entry name" value="KFase/CYL"/>
</dbReference>
<dbReference type="HAMAP" id="MF_01969">
    <property type="entry name" value="KynB"/>
    <property type="match status" value="1"/>
</dbReference>
<dbReference type="PANTHER" id="PTHR31118:SF32">
    <property type="entry name" value="KYNURENINE FORMAMIDASE"/>
    <property type="match status" value="1"/>
</dbReference>
<dbReference type="EMBL" id="CP012621">
    <property type="protein sequence ID" value="ATG74924.1"/>
    <property type="molecule type" value="Genomic_DNA"/>
</dbReference>
<gene>
    <name evidence="9" type="primary">kynB</name>
    <name evidence="10" type="ORF">AN401_14525</name>
</gene>
<keyword evidence="11" id="KW-1185">Reference proteome</keyword>
<evidence type="ECO:0000313" key="11">
    <source>
        <dbReference type="Proteomes" id="UP000217763"/>
    </source>
</evidence>
<keyword evidence="5 9" id="KW-0862">Zinc</keyword>
<proteinExistence type="inferred from homology"/>
<sequence length="210" mass="23007">MSRIWDISQTLRPGIPVWPGDTPYSAEPSWVMENGCPVNVARLCLSTHTGTHADAPLHYHAEGQAMAEVALEAYIGPCLVLDLTHARGRVEPGDLPAGLPARLERVLLKTCARFPHDQWRADFTAVAAATIDLLAERGARLIGVDSPSLDPQDAKTLDAHQRVWHHRMAILEGLVLDDIEPGHYELIAPPLKLAHLDASPVRALLRRSEA</sequence>
<feature type="binding site" evidence="9">
    <location>
        <position position="160"/>
    </location>
    <ligand>
        <name>Zn(2+)</name>
        <dbReference type="ChEBI" id="CHEBI:29105"/>
        <label>2</label>
    </ligand>
</feature>
<dbReference type="GO" id="GO:0004061">
    <property type="term" value="F:arylformamidase activity"/>
    <property type="evidence" value="ECO:0007669"/>
    <property type="project" value="UniProtKB-UniRule"/>
</dbReference>
<evidence type="ECO:0000256" key="3">
    <source>
        <dbReference type="ARBA" id="ARBA00022723"/>
    </source>
</evidence>
<keyword evidence="6 9" id="KW-0823">Tryptophan catabolism</keyword>
<name>A0A231MXP0_9GAMM</name>
<reference evidence="11" key="1">
    <citation type="submission" date="2015-09" db="EMBL/GenBank/DDBJ databases">
        <authorList>
            <person name="Shao Z."/>
            <person name="Wang L."/>
        </authorList>
    </citation>
    <scope>NUCLEOTIDE SEQUENCE [LARGE SCALE GENOMIC DNA]</scope>
    <source>
        <strain evidence="11">F13-1</strain>
    </source>
</reference>
<dbReference type="SUPFAM" id="SSF102198">
    <property type="entry name" value="Putative cyclase"/>
    <property type="match status" value="1"/>
</dbReference>
<dbReference type="GO" id="GO:0019441">
    <property type="term" value="P:L-tryptophan catabolic process to kynurenine"/>
    <property type="evidence" value="ECO:0007669"/>
    <property type="project" value="UniProtKB-UniRule"/>
</dbReference>
<dbReference type="UniPathway" id="UPA00333">
    <property type="reaction ID" value="UER00454"/>
</dbReference>
<comment type="pathway">
    <text evidence="8 9">Amino-acid degradation; L-tryptophan degradation via kynurenine pathway; L-kynurenine from L-tryptophan: step 2/2.</text>
</comment>
<comment type="cofactor">
    <cofactor evidence="9">
        <name>Zn(2+)</name>
        <dbReference type="ChEBI" id="CHEBI:29105"/>
    </cofactor>
    <text evidence="9">Binds 2 zinc ions per subunit.</text>
</comment>
<evidence type="ECO:0000256" key="8">
    <source>
        <dbReference type="ARBA" id="ARBA00060547"/>
    </source>
</evidence>
<dbReference type="Gene3D" id="3.50.30.50">
    <property type="entry name" value="Putative cyclase"/>
    <property type="match status" value="1"/>
</dbReference>
<evidence type="ECO:0000256" key="2">
    <source>
        <dbReference type="ARBA" id="ARBA00011738"/>
    </source>
</evidence>
<dbReference type="InterPro" id="IPR037175">
    <property type="entry name" value="KFase_sf"/>
</dbReference>
<dbReference type="OrthoDB" id="7067800at2"/>
<dbReference type="GO" id="GO:0004328">
    <property type="term" value="F:formamidase activity"/>
    <property type="evidence" value="ECO:0007669"/>
    <property type="project" value="InterPro"/>
</dbReference>
<dbReference type="Proteomes" id="UP000217763">
    <property type="component" value="Chromosome"/>
</dbReference>
<dbReference type="InterPro" id="IPR017484">
    <property type="entry name" value="Kynurenine_formamidase_bac"/>
</dbReference>
<feature type="binding site" evidence="9">
    <location>
        <position position="172"/>
    </location>
    <ligand>
        <name>Zn(2+)</name>
        <dbReference type="ChEBI" id="CHEBI:29105"/>
        <label>1</label>
    </ligand>
</feature>
<dbReference type="PANTHER" id="PTHR31118">
    <property type="entry name" value="CYCLASE-LIKE PROTEIN 2"/>
    <property type="match status" value="1"/>
</dbReference>
<protein>
    <recommendedName>
        <fullName evidence="9">Kynurenine formamidase</fullName>
        <shortName evidence="9">KFA</shortName>
        <shortName evidence="9">KFase</shortName>
        <ecNumber evidence="9">3.5.1.9</ecNumber>
    </recommendedName>
    <alternativeName>
        <fullName evidence="9">Arylformamidase</fullName>
    </alternativeName>
    <alternativeName>
        <fullName evidence="9">N-formylkynurenine formamidase</fullName>
        <shortName evidence="9">FKF</shortName>
    </alternativeName>
</protein>
<accession>A0A231MXP0</accession>
<dbReference type="RefSeq" id="WP_094040044.1">
    <property type="nucleotide sequence ID" value="NZ_CP012621.1"/>
</dbReference>
<dbReference type="Pfam" id="PF04199">
    <property type="entry name" value="Cyclase"/>
    <property type="match status" value="1"/>
</dbReference>
<dbReference type="AlphaFoldDB" id="A0A231MXP0"/>
<evidence type="ECO:0000256" key="7">
    <source>
        <dbReference type="ARBA" id="ARBA00048496"/>
    </source>
</evidence>
<evidence type="ECO:0000256" key="6">
    <source>
        <dbReference type="ARBA" id="ARBA00023079"/>
    </source>
</evidence>
<keyword evidence="3 9" id="KW-0479">Metal-binding</keyword>
<comment type="catalytic activity">
    <reaction evidence="7 9">
        <text>N-formyl-L-kynurenine + H2O = L-kynurenine + formate + H(+)</text>
        <dbReference type="Rhea" id="RHEA:13009"/>
        <dbReference type="ChEBI" id="CHEBI:15377"/>
        <dbReference type="ChEBI" id="CHEBI:15378"/>
        <dbReference type="ChEBI" id="CHEBI:15740"/>
        <dbReference type="ChEBI" id="CHEBI:57959"/>
        <dbReference type="ChEBI" id="CHEBI:58629"/>
        <dbReference type="EC" id="3.5.1.9"/>
    </reaction>
</comment>
<evidence type="ECO:0000313" key="10">
    <source>
        <dbReference type="EMBL" id="ATG74924.1"/>
    </source>
</evidence>
<dbReference type="KEGG" id="zdf:AN401_14525"/>
<feature type="binding site" evidence="9">
    <location>
        <position position="54"/>
    </location>
    <ligand>
        <name>Zn(2+)</name>
        <dbReference type="ChEBI" id="CHEBI:29105"/>
        <label>2</label>
    </ligand>
</feature>
<comment type="function">
    <text evidence="1 9">Catalyzes the hydrolysis of N-formyl-L-kynurenine to L-kynurenine, the second step in the kynurenine pathway of tryptophan degradation.</text>
</comment>
<keyword evidence="4 9" id="KW-0378">Hydrolase</keyword>
<feature type="binding site" evidence="9">
    <location>
        <position position="48"/>
    </location>
    <ligand>
        <name>Zn(2+)</name>
        <dbReference type="ChEBI" id="CHEBI:29105"/>
        <label>1</label>
    </ligand>
</feature>
<organism evidence="10 11">
    <name type="scientific">Zobellella denitrificans</name>
    <dbReference type="NCBI Taxonomy" id="347534"/>
    <lineage>
        <taxon>Bacteria</taxon>
        <taxon>Pseudomonadati</taxon>
        <taxon>Pseudomonadota</taxon>
        <taxon>Gammaproteobacteria</taxon>
        <taxon>Aeromonadales</taxon>
        <taxon>Aeromonadaceae</taxon>
        <taxon>Zobellella</taxon>
    </lineage>
</organism>
<feature type="binding site" evidence="9">
    <location>
        <position position="52"/>
    </location>
    <ligand>
        <name>Zn(2+)</name>
        <dbReference type="ChEBI" id="CHEBI:29105"/>
        <label>1</label>
    </ligand>
</feature>
<evidence type="ECO:0000256" key="4">
    <source>
        <dbReference type="ARBA" id="ARBA00022801"/>
    </source>
</evidence>
<evidence type="ECO:0000256" key="5">
    <source>
        <dbReference type="ARBA" id="ARBA00022833"/>
    </source>
</evidence>
<comment type="subunit">
    <text evidence="2 9">Homodimer.</text>
</comment>
<feature type="binding site" evidence="9">
    <location>
        <position position="54"/>
    </location>
    <ligand>
        <name>Zn(2+)</name>
        <dbReference type="ChEBI" id="CHEBI:29105"/>
        <label>1</label>
    </ligand>
</feature>
<comment type="similarity">
    <text evidence="9">Belongs to the Cyclase 1 superfamily. KynB family.</text>
</comment>
<feature type="binding site" evidence="9">
    <location>
        <position position="172"/>
    </location>
    <ligand>
        <name>Zn(2+)</name>
        <dbReference type="ChEBI" id="CHEBI:29105"/>
        <label>2</label>
    </ligand>
</feature>
<dbReference type="GO" id="GO:0008270">
    <property type="term" value="F:zinc ion binding"/>
    <property type="evidence" value="ECO:0007669"/>
    <property type="project" value="UniProtKB-UniRule"/>
</dbReference>
<feature type="active site" description="Proton donor/acceptor" evidence="9">
    <location>
        <position position="58"/>
    </location>
</feature>
<feature type="binding site" evidence="9">
    <location>
        <position position="18"/>
    </location>
    <ligand>
        <name>substrate</name>
    </ligand>
</feature>
<dbReference type="FunFam" id="3.50.30.50:FF:000001">
    <property type="entry name" value="Kynurenine formamidase"/>
    <property type="match status" value="1"/>
</dbReference>
<evidence type="ECO:0000256" key="1">
    <source>
        <dbReference type="ARBA" id="ARBA00002204"/>
    </source>
</evidence>
<evidence type="ECO:0000256" key="9">
    <source>
        <dbReference type="HAMAP-Rule" id="MF_01969"/>
    </source>
</evidence>
<dbReference type="EC" id="3.5.1.9" evidence="9"/>